<dbReference type="GO" id="GO:0005739">
    <property type="term" value="C:mitochondrion"/>
    <property type="evidence" value="ECO:0007669"/>
    <property type="project" value="TreeGrafter"/>
</dbReference>
<evidence type="ECO:0000256" key="26">
    <source>
        <dbReference type="ARBA" id="ARBA00048828"/>
    </source>
</evidence>
<comment type="catalytic activity">
    <reaction evidence="27">
        <text>an acyl-CoA + H2O = an acyl-4'-phosphopantetheine + adenosine 3',5'-bisphosphate + 2 H(+)</text>
        <dbReference type="Rhea" id="RHEA:50044"/>
        <dbReference type="ChEBI" id="CHEBI:15377"/>
        <dbReference type="ChEBI" id="CHEBI:15378"/>
        <dbReference type="ChEBI" id="CHEBI:58342"/>
        <dbReference type="ChEBI" id="CHEBI:58343"/>
        <dbReference type="ChEBI" id="CHEBI:132023"/>
    </reaction>
    <physiologicalReaction direction="left-to-right" evidence="27">
        <dbReference type="Rhea" id="RHEA:50045"/>
    </physiologicalReaction>
</comment>
<comment type="cofactor">
    <cofactor evidence="2">
        <name>Mg(2+)</name>
        <dbReference type="ChEBI" id="CHEBI:18420"/>
    </cofactor>
</comment>
<evidence type="ECO:0000256" key="9">
    <source>
        <dbReference type="ARBA" id="ARBA00031193"/>
    </source>
</evidence>
<reference evidence="32" key="2">
    <citation type="submission" date="2025-08" db="UniProtKB">
        <authorList>
            <consortium name="Ensembl"/>
        </authorList>
    </citation>
    <scope>IDENTIFICATION</scope>
</reference>
<comment type="catalytic activity">
    <reaction evidence="15">
        <text>tetradecanoyl-CoA + H2O = tetradecanoyl-4'-phosphopantetheine + adenosine 3',5'-bisphosphate + 2 H(+)</text>
        <dbReference type="Rhea" id="RHEA:50028"/>
        <dbReference type="ChEBI" id="CHEBI:15377"/>
        <dbReference type="ChEBI" id="CHEBI:15378"/>
        <dbReference type="ChEBI" id="CHEBI:57385"/>
        <dbReference type="ChEBI" id="CHEBI:58343"/>
        <dbReference type="ChEBI" id="CHEBI:132017"/>
    </reaction>
    <physiologicalReaction direction="left-to-right" evidence="15">
        <dbReference type="Rhea" id="RHEA:50029"/>
    </physiologicalReaction>
</comment>
<dbReference type="SUPFAM" id="SSF55811">
    <property type="entry name" value="Nudix"/>
    <property type="match status" value="1"/>
</dbReference>
<comment type="catalytic activity">
    <reaction evidence="30">
        <text>(9Z)-hexadecenoyl-CoA + H2O = S-(9Z-hexadecenoyl)-4'-phosphopantetheine + adenosine 3',5'-bisphosphate + 2 H(+)</text>
        <dbReference type="Rhea" id="RHEA:67540"/>
        <dbReference type="ChEBI" id="CHEBI:15377"/>
        <dbReference type="ChEBI" id="CHEBI:15378"/>
        <dbReference type="ChEBI" id="CHEBI:58343"/>
        <dbReference type="ChEBI" id="CHEBI:61540"/>
        <dbReference type="ChEBI" id="CHEBI:172388"/>
    </reaction>
    <physiologicalReaction direction="left-to-right" evidence="30">
        <dbReference type="Rhea" id="RHEA:67541"/>
    </physiologicalReaction>
</comment>
<comment type="catalytic activity">
    <reaction evidence="19">
        <text>propanoyl-CoA + H2O = propanoyl-4'-phosphopantetheine + adenosine 3',5'-bisphosphate + 2 H(+)</text>
        <dbReference type="Rhea" id="RHEA:67464"/>
        <dbReference type="ChEBI" id="CHEBI:15377"/>
        <dbReference type="ChEBI" id="CHEBI:15378"/>
        <dbReference type="ChEBI" id="CHEBI:57392"/>
        <dbReference type="ChEBI" id="CHEBI:58343"/>
        <dbReference type="ChEBI" id="CHEBI:172362"/>
    </reaction>
    <physiologicalReaction direction="left-to-right" evidence="19">
        <dbReference type="Rhea" id="RHEA:67465"/>
    </physiologicalReaction>
</comment>
<keyword evidence="4" id="KW-0479">Metal-binding</keyword>
<evidence type="ECO:0000256" key="10">
    <source>
        <dbReference type="ARBA" id="ARBA00044908"/>
    </source>
</evidence>
<evidence type="ECO:0000256" key="1">
    <source>
        <dbReference type="ARBA" id="ARBA00001936"/>
    </source>
</evidence>
<comment type="cofactor">
    <cofactor evidence="1">
        <name>Mn(2+)</name>
        <dbReference type="ChEBI" id="CHEBI:29035"/>
    </cofactor>
</comment>
<keyword evidence="5" id="KW-0378">Hydrolase</keyword>
<evidence type="ECO:0000256" key="3">
    <source>
        <dbReference type="ARBA" id="ARBA00005582"/>
    </source>
</evidence>
<evidence type="ECO:0000256" key="16">
    <source>
        <dbReference type="ARBA" id="ARBA00047466"/>
    </source>
</evidence>
<accession>A0A8D2ZZT7</accession>
<dbReference type="PANTHER" id="PTHR12318">
    <property type="entry name" value="TESTOSTERONE-REGULATED PROTEIN RP2"/>
    <property type="match status" value="1"/>
</dbReference>
<dbReference type="Proteomes" id="UP000694558">
    <property type="component" value="Chromosome 5"/>
</dbReference>
<protein>
    <recommendedName>
        <fullName evidence="8">Acyl-coenzyme A diphosphatase NUDT19</fullName>
        <ecNumber evidence="11">3.6.1.77</ecNumber>
    </recommendedName>
    <alternativeName>
        <fullName evidence="9">Nucleoside diphosphate-linked moiety X motif 19</fullName>
    </alternativeName>
</protein>
<evidence type="ECO:0000256" key="23">
    <source>
        <dbReference type="ARBA" id="ARBA00048413"/>
    </source>
</evidence>
<evidence type="ECO:0000256" key="8">
    <source>
        <dbReference type="ARBA" id="ARBA00026208"/>
    </source>
</evidence>
<comment type="catalytic activity">
    <reaction evidence="29">
        <text>butanoyl-CoA + H2O = S-butanoyl-4'-phosphopantetheine + adenosine 3',5'-bisphosphate + 2 H(+)</text>
        <dbReference type="Rhea" id="RHEA:49976"/>
        <dbReference type="ChEBI" id="CHEBI:15377"/>
        <dbReference type="ChEBI" id="CHEBI:15378"/>
        <dbReference type="ChEBI" id="CHEBI:57371"/>
        <dbReference type="ChEBI" id="CHEBI:58343"/>
        <dbReference type="ChEBI" id="CHEBI:132011"/>
    </reaction>
    <physiologicalReaction direction="left-to-right" evidence="29">
        <dbReference type="Rhea" id="RHEA:49977"/>
    </physiologicalReaction>
</comment>
<evidence type="ECO:0000256" key="14">
    <source>
        <dbReference type="ARBA" id="ARBA00047369"/>
    </source>
</evidence>
<evidence type="ECO:0000256" key="21">
    <source>
        <dbReference type="ARBA" id="ARBA00047757"/>
    </source>
</evidence>
<organism evidence="32 33">
    <name type="scientific">Scophthalmus maximus</name>
    <name type="common">Turbot</name>
    <name type="synonym">Psetta maxima</name>
    <dbReference type="NCBI Taxonomy" id="52904"/>
    <lineage>
        <taxon>Eukaryota</taxon>
        <taxon>Metazoa</taxon>
        <taxon>Chordata</taxon>
        <taxon>Craniata</taxon>
        <taxon>Vertebrata</taxon>
        <taxon>Euteleostomi</taxon>
        <taxon>Actinopterygii</taxon>
        <taxon>Neopterygii</taxon>
        <taxon>Teleostei</taxon>
        <taxon>Neoteleostei</taxon>
        <taxon>Acanthomorphata</taxon>
        <taxon>Carangaria</taxon>
        <taxon>Pleuronectiformes</taxon>
        <taxon>Pleuronectoidei</taxon>
        <taxon>Scophthalmidae</taxon>
        <taxon>Scophthalmus</taxon>
    </lineage>
</organism>
<dbReference type="InterPro" id="IPR000086">
    <property type="entry name" value="NUDIX_hydrolase_dom"/>
</dbReference>
<evidence type="ECO:0000256" key="11">
    <source>
        <dbReference type="ARBA" id="ARBA00044967"/>
    </source>
</evidence>
<dbReference type="InterPro" id="IPR015797">
    <property type="entry name" value="NUDIX_hydrolase-like_dom_sf"/>
</dbReference>
<evidence type="ECO:0000256" key="29">
    <source>
        <dbReference type="ARBA" id="ARBA00049284"/>
    </source>
</evidence>
<evidence type="ECO:0000259" key="31">
    <source>
        <dbReference type="PROSITE" id="PS51462"/>
    </source>
</evidence>
<name>A0A8D2ZZT7_SCOMX</name>
<dbReference type="AlphaFoldDB" id="A0A8D2ZZT7"/>
<evidence type="ECO:0000256" key="5">
    <source>
        <dbReference type="ARBA" id="ARBA00022801"/>
    </source>
</evidence>
<dbReference type="GeneTree" id="ENSGT00420000029858"/>
<evidence type="ECO:0000256" key="20">
    <source>
        <dbReference type="ARBA" id="ARBA00047708"/>
    </source>
</evidence>
<comment type="catalytic activity">
    <reaction evidence="23">
        <text>(9Z)-tetradecenoyl-CoA + H2O = S-(9Z-tetradecenoyl)-4'-phosphopantetheine + adenosine 3',5'-bisphosphate + 2 H(+)</text>
        <dbReference type="Rhea" id="RHEA:67544"/>
        <dbReference type="ChEBI" id="CHEBI:15377"/>
        <dbReference type="ChEBI" id="CHEBI:15378"/>
        <dbReference type="ChEBI" id="CHEBI:58343"/>
        <dbReference type="ChEBI" id="CHEBI:65060"/>
        <dbReference type="ChEBI" id="CHEBI:172389"/>
    </reaction>
    <physiologicalReaction direction="left-to-right" evidence="23">
        <dbReference type="Rhea" id="RHEA:67545"/>
    </physiologicalReaction>
</comment>
<evidence type="ECO:0000256" key="25">
    <source>
        <dbReference type="ARBA" id="ARBA00048667"/>
    </source>
</evidence>
<dbReference type="GO" id="GO:0046872">
    <property type="term" value="F:metal ion binding"/>
    <property type="evidence" value="ECO:0007669"/>
    <property type="project" value="UniProtKB-KW"/>
</dbReference>
<gene>
    <name evidence="32" type="primary">nudt19</name>
</gene>
<evidence type="ECO:0000256" key="12">
    <source>
        <dbReference type="ARBA" id="ARBA00045809"/>
    </source>
</evidence>
<feature type="domain" description="Nudix hydrolase" evidence="31">
    <location>
        <begin position="19"/>
        <end position="288"/>
    </location>
</feature>
<comment type="catalytic activity">
    <reaction evidence="10">
        <text>CoA + H2O = (R)-4'-phosphopantetheine + adenosine 3',5'-bisphosphate + 2 H(+)</text>
        <dbReference type="Rhea" id="RHEA:64988"/>
        <dbReference type="ChEBI" id="CHEBI:15377"/>
        <dbReference type="ChEBI" id="CHEBI:15378"/>
        <dbReference type="ChEBI" id="CHEBI:57287"/>
        <dbReference type="ChEBI" id="CHEBI:58343"/>
        <dbReference type="ChEBI" id="CHEBI:61723"/>
        <dbReference type="EC" id="3.6.1.77"/>
    </reaction>
    <physiologicalReaction direction="left-to-right" evidence="10">
        <dbReference type="Rhea" id="RHEA:64989"/>
    </physiologicalReaction>
</comment>
<proteinExistence type="inferred from homology"/>
<evidence type="ECO:0000256" key="15">
    <source>
        <dbReference type="ARBA" id="ARBA00047403"/>
    </source>
</evidence>
<comment type="catalytic activity">
    <reaction evidence="24">
        <text>succinyl-CoA + H2O = succinyl-4'-phosphopantetheine + adenosine 3',5'-bisphosphate + 2 H(+)</text>
        <dbReference type="Rhea" id="RHEA:67472"/>
        <dbReference type="ChEBI" id="CHEBI:15377"/>
        <dbReference type="ChEBI" id="CHEBI:15378"/>
        <dbReference type="ChEBI" id="CHEBI:57292"/>
        <dbReference type="ChEBI" id="CHEBI:58343"/>
        <dbReference type="ChEBI" id="CHEBI:172364"/>
    </reaction>
    <physiologicalReaction direction="left-to-right" evidence="24">
        <dbReference type="Rhea" id="RHEA:67473"/>
    </physiologicalReaction>
</comment>
<comment type="similarity">
    <text evidence="3">Belongs to the Nudix hydrolase family.</text>
</comment>
<comment type="catalytic activity">
    <reaction evidence="16">
        <text>hexanoyl-CoA + H2O = hexanoyl-4'-phosphopantetheine + adenosine 3',5'-bisphosphate + 2 H(+)</text>
        <dbReference type="Rhea" id="RHEA:49980"/>
        <dbReference type="ChEBI" id="CHEBI:15377"/>
        <dbReference type="ChEBI" id="CHEBI:15378"/>
        <dbReference type="ChEBI" id="CHEBI:58343"/>
        <dbReference type="ChEBI" id="CHEBI:62620"/>
        <dbReference type="ChEBI" id="CHEBI:132012"/>
    </reaction>
    <physiologicalReaction direction="left-to-right" evidence="16">
        <dbReference type="Rhea" id="RHEA:49981"/>
    </physiologicalReaction>
</comment>
<evidence type="ECO:0000256" key="2">
    <source>
        <dbReference type="ARBA" id="ARBA00001946"/>
    </source>
</evidence>
<evidence type="ECO:0000256" key="28">
    <source>
        <dbReference type="ARBA" id="ARBA00048961"/>
    </source>
</evidence>
<evidence type="ECO:0000256" key="6">
    <source>
        <dbReference type="ARBA" id="ARBA00022842"/>
    </source>
</evidence>
<keyword evidence="7" id="KW-0464">Manganese</keyword>
<evidence type="ECO:0000256" key="24">
    <source>
        <dbReference type="ARBA" id="ARBA00048624"/>
    </source>
</evidence>
<evidence type="ECO:0000313" key="33">
    <source>
        <dbReference type="Proteomes" id="UP000694558"/>
    </source>
</evidence>
<keyword evidence="6" id="KW-0460">Magnesium</keyword>
<comment type="catalytic activity">
    <reaction evidence="14">
        <text>malonyl-CoA + H2O = malonyl-4'-phosphopantetheine + adenosine 3',5'-bisphosphate + 2 H(+)</text>
        <dbReference type="Rhea" id="RHEA:67468"/>
        <dbReference type="ChEBI" id="CHEBI:15377"/>
        <dbReference type="ChEBI" id="CHEBI:15378"/>
        <dbReference type="ChEBI" id="CHEBI:57384"/>
        <dbReference type="ChEBI" id="CHEBI:58343"/>
        <dbReference type="ChEBI" id="CHEBI:172363"/>
    </reaction>
    <physiologicalReaction direction="left-to-right" evidence="14">
        <dbReference type="Rhea" id="RHEA:67469"/>
    </physiologicalReaction>
</comment>
<comment type="function">
    <text evidence="12">Fatty acyl-coenzyme A (CoA) diphosphatase that hydrolyzes fatty acyl-CoA to yield acyl-4'-phosphopantetheine and adenosine 3',5'-bisphosphate. Mediates the hydrolysis of a wide range of CoA esters, including choloyl-CoA and branched-chain fatty-acyl-CoA esters and at low substrate concentrations medium and long-chain fatty-acyl-CoA esters are the primary substrates. Highest activity seen with medium-chain acyl-CoA esters and higher rates of activity seen with the unsaturated acyl-CoA esters compared with the saturated esters. Exhibits decapping activity towards dpCoA-capped RNAs in vitro.</text>
</comment>
<sequence>MNTNLKHWREAATLILAAGRRLGAGMLPSRTPESAAAGSPVADSCGRSHLPPSAAFDYRTLLLKRSSKSGYMPSAYVFPGGKVDSSDFSSDWLDIFESFADFPNFGLRCVRQPAGTRPPIFATDRRELGSPVPGEVALRICALRETFEESGVLLTVPKPEEGRLIKGIGDRGATDRARHCEVNGMHSGELHRWRSLVIQNPSNFARMCRELEVLPNIWALHEWSNWLTPERKDLATRFDTAFFLCCLQETPQTLQDRKEIERFQWSTPSEVLQSFQAQELFIPPPQFYELSRLCRFPSLNDLHNFASQRATKGCERWMPIFSIEDDQHISLIPGDKLYPLGTSEKTQVEGPLDDSALHRMVFSNPYTINLQITIKPKFNHLLPVLEPASSKNYFGGLYLESKFNIRCR</sequence>
<evidence type="ECO:0000256" key="19">
    <source>
        <dbReference type="ARBA" id="ARBA00047666"/>
    </source>
</evidence>
<comment type="catalytic activity">
    <reaction evidence="25">
        <text>a 5'-end CoA-ribonucleoside in mRNA + H2O = a 5'-end phospho-adenosine-phospho-ribonucleoside in mRNA + (R)-4'-phosphopantetheine + 2 H(+)</text>
        <dbReference type="Rhea" id="RHEA:67592"/>
        <dbReference type="Rhea" id="RHEA-COMP:15719"/>
        <dbReference type="Rhea" id="RHEA-COMP:17276"/>
        <dbReference type="ChEBI" id="CHEBI:15377"/>
        <dbReference type="ChEBI" id="CHEBI:15378"/>
        <dbReference type="ChEBI" id="CHEBI:61723"/>
        <dbReference type="ChEBI" id="CHEBI:144051"/>
        <dbReference type="ChEBI" id="CHEBI:172371"/>
    </reaction>
    <physiologicalReaction direction="left-to-right" evidence="25">
        <dbReference type="Rhea" id="RHEA:67593"/>
    </physiologicalReaction>
</comment>
<comment type="catalytic activity">
    <reaction evidence="26">
        <text>hexadecanoyl-CoA + H2O = S-hexadecanoyl-4'-phosphopantetheine + adenosine 3',5'-bisphosphate + 2 H(+)</text>
        <dbReference type="Rhea" id="RHEA:50032"/>
        <dbReference type="ChEBI" id="CHEBI:15377"/>
        <dbReference type="ChEBI" id="CHEBI:15378"/>
        <dbReference type="ChEBI" id="CHEBI:57379"/>
        <dbReference type="ChEBI" id="CHEBI:58343"/>
        <dbReference type="ChEBI" id="CHEBI:132018"/>
    </reaction>
    <physiologicalReaction direction="left-to-right" evidence="26">
        <dbReference type="Rhea" id="RHEA:50033"/>
    </physiologicalReaction>
</comment>
<comment type="catalytic activity">
    <reaction evidence="21">
        <text>dodecanoyl-CoA + H2O = S-dodecanoyl-4'-phosphopantetheine + adenosine 3',5'-bisphosphate + 2 H(+)</text>
        <dbReference type="Rhea" id="RHEA:50024"/>
        <dbReference type="ChEBI" id="CHEBI:15377"/>
        <dbReference type="ChEBI" id="CHEBI:15378"/>
        <dbReference type="ChEBI" id="CHEBI:57375"/>
        <dbReference type="ChEBI" id="CHEBI:58343"/>
        <dbReference type="ChEBI" id="CHEBI:132015"/>
    </reaction>
    <physiologicalReaction direction="left-to-right" evidence="21">
        <dbReference type="Rhea" id="RHEA:50025"/>
    </physiologicalReaction>
</comment>
<dbReference type="PANTHER" id="PTHR12318:SF0">
    <property type="entry name" value="ACYL-COENZYME A DIPHOSPHATASE NUDT19"/>
    <property type="match status" value="1"/>
</dbReference>
<evidence type="ECO:0000256" key="27">
    <source>
        <dbReference type="ARBA" id="ARBA00048882"/>
    </source>
</evidence>
<comment type="catalytic activity">
    <reaction evidence="22">
        <text>(9Z,12Z,15Z)-octadecatrienoyl-CoA + H2O = S-(9Z,12Z,15Z-octadecatrienoyl)-4'-phosphopantetheine + adenosine 3',5'-bisphosphate + 2 H(+)</text>
        <dbReference type="Rhea" id="RHEA:67532"/>
        <dbReference type="ChEBI" id="CHEBI:15377"/>
        <dbReference type="ChEBI" id="CHEBI:15378"/>
        <dbReference type="ChEBI" id="CHEBI:58343"/>
        <dbReference type="ChEBI" id="CHEBI:74034"/>
        <dbReference type="ChEBI" id="CHEBI:172386"/>
    </reaction>
    <physiologicalReaction direction="left-to-right" evidence="22">
        <dbReference type="Rhea" id="RHEA:67533"/>
    </physiologicalReaction>
</comment>
<dbReference type="InterPro" id="IPR039121">
    <property type="entry name" value="NUDT19"/>
</dbReference>
<dbReference type="CDD" id="cd18870">
    <property type="entry name" value="NUDIX_AcylCoAdiphos_Nudt19"/>
    <property type="match status" value="1"/>
</dbReference>
<evidence type="ECO:0000256" key="13">
    <source>
        <dbReference type="ARBA" id="ARBA00047289"/>
    </source>
</evidence>
<evidence type="ECO:0000256" key="7">
    <source>
        <dbReference type="ARBA" id="ARBA00023211"/>
    </source>
</evidence>
<dbReference type="GO" id="GO:0010945">
    <property type="term" value="F:coenzyme A diphosphatase activity"/>
    <property type="evidence" value="ECO:0007669"/>
    <property type="project" value="UniProtKB-EC"/>
</dbReference>
<comment type="catalytic activity">
    <reaction evidence="13">
        <text>octanoyl-CoA + H2O = S-octanoyl-4'-phosphopantetheine + adenosine 3',5'-bisphosphate + 2 H(+)</text>
        <dbReference type="Rhea" id="RHEA:50016"/>
        <dbReference type="ChEBI" id="CHEBI:15377"/>
        <dbReference type="ChEBI" id="CHEBI:15378"/>
        <dbReference type="ChEBI" id="CHEBI:57386"/>
        <dbReference type="ChEBI" id="CHEBI:58343"/>
        <dbReference type="ChEBI" id="CHEBI:132013"/>
    </reaction>
    <physiologicalReaction direction="left-to-right" evidence="13">
        <dbReference type="Rhea" id="RHEA:50017"/>
    </physiologicalReaction>
</comment>
<comment type="catalytic activity">
    <reaction evidence="20">
        <text>(9Z,12Z)-octadecadienoyl-CoA + H2O = S-(9Z,12Z-octadecadienoyl)-4'-phosphopantetheine + adenosine 3',5'-bisphosphate + 2 H(+)</text>
        <dbReference type="Rhea" id="RHEA:67536"/>
        <dbReference type="ChEBI" id="CHEBI:15377"/>
        <dbReference type="ChEBI" id="CHEBI:15378"/>
        <dbReference type="ChEBI" id="CHEBI:57383"/>
        <dbReference type="ChEBI" id="CHEBI:58343"/>
        <dbReference type="ChEBI" id="CHEBI:172387"/>
    </reaction>
    <physiologicalReaction direction="left-to-right" evidence="20">
        <dbReference type="Rhea" id="RHEA:67537"/>
    </physiologicalReaction>
</comment>
<dbReference type="Ensembl" id="ENSSMAT00000010376.2">
    <property type="protein sequence ID" value="ENSSMAP00000010245.2"/>
    <property type="gene ID" value="ENSSMAG00000006304.2"/>
</dbReference>
<evidence type="ECO:0000313" key="32">
    <source>
        <dbReference type="Ensembl" id="ENSSMAP00000010245.2"/>
    </source>
</evidence>
<dbReference type="EC" id="3.6.1.77" evidence="11"/>
<dbReference type="Gene3D" id="3.90.79.10">
    <property type="entry name" value="Nucleoside Triphosphate Pyrophosphohydrolase"/>
    <property type="match status" value="1"/>
</dbReference>
<comment type="catalytic activity">
    <reaction evidence="28">
        <text>choloyl-CoA + H2O = S-choloyl-4'-phosphopantetheine + adenosine 3',5'-bisphosphate + 2 H(+)</text>
        <dbReference type="Rhea" id="RHEA:50036"/>
        <dbReference type="ChEBI" id="CHEBI:15377"/>
        <dbReference type="ChEBI" id="CHEBI:15378"/>
        <dbReference type="ChEBI" id="CHEBI:57373"/>
        <dbReference type="ChEBI" id="CHEBI:58343"/>
        <dbReference type="ChEBI" id="CHEBI:132020"/>
    </reaction>
    <physiologicalReaction direction="left-to-right" evidence="28">
        <dbReference type="Rhea" id="RHEA:50037"/>
    </physiologicalReaction>
</comment>
<evidence type="ECO:0000256" key="4">
    <source>
        <dbReference type="ARBA" id="ARBA00022723"/>
    </source>
</evidence>
<reference evidence="32" key="1">
    <citation type="submission" date="2023-05" db="EMBL/GenBank/DDBJ databases">
        <title>High-quality long-read genome of Scophthalmus maximus.</title>
        <authorList>
            <person name="Lien S."/>
            <person name="Martinez P."/>
        </authorList>
    </citation>
    <scope>NUCLEOTIDE SEQUENCE [LARGE SCALE GENOMIC DNA]</scope>
</reference>
<evidence type="ECO:0000256" key="30">
    <source>
        <dbReference type="ARBA" id="ARBA00049403"/>
    </source>
</evidence>
<dbReference type="PROSITE" id="PS51462">
    <property type="entry name" value="NUDIX"/>
    <property type="match status" value="1"/>
</dbReference>
<comment type="catalytic activity">
    <reaction evidence="17">
        <text>(6Z)-octenoyl-CoA + H2O = S-(6Z-octenoyl)-4'-phosphopantetheine + adenosine 3',5'-bisphosphate + 2 H(+)</text>
        <dbReference type="Rhea" id="RHEA:67528"/>
        <dbReference type="ChEBI" id="CHEBI:15377"/>
        <dbReference type="ChEBI" id="CHEBI:15378"/>
        <dbReference type="ChEBI" id="CHEBI:58343"/>
        <dbReference type="ChEBI" id="CHEBI:172383"/>
        <dbReference type="ChEBI" id="CHEBI:172384"/>
    </reaction>
    <physiologicalReaction direction="left-to-right" evidence="17">
        <dbReference type="Rhea" id="RHEA:67529"/>
    </physiologicalReaction>
</comment>
<evidence type="ECO:0000256" key="17">
    <source>
        <dbReference type="ARBA" id="ARBA00047511"/>
    </source>
</evidence>
<evidence type="ECO:0000256" key="18">
    <source>
        <dbReference type="ARBA" id="ARBA00047584"/>
    </source>
</evidence>
<comment type="catalytic activity">
    <reaction evidence="18">
        <text>4,8-dimethylnonanoyl-CoA + H2O = S-(4,8-dimethylnonanoyl)-4'-phosphopantetheine + adenosine 3',5'-bisphosphate + 2 H(+)</text>
        <dbReference type="Rhea" id="RHEA:67524"/>
        <dbReference type="ChEBI" id="CHEBI:15377"/>
        <dbReference type="ChEBI" id="CHEBI:15378"/>
        <dbReference type="ChEBI" id="CHEBI:58343"/>
        <dbReference type="ChEBI" id="CHEBI:77061"/>
        <dbReference type="ChEBI" id="CHEBI:172385"/>
    </reaction>
    <physiologicalReaction direction="left-to-right" evidence="18">
        <dbReference type="Rhea" id="RHEA:67525"/>
    </physiologicalReaction>
</comment>
<evidence type="ECO:0000256" key="22">
    <source>
        <dbReference type="ARBA" id="ARBA00048360"/>
    </source>
</evidence>